<dbReference type="Gene3D" id="1.10.1660.10">
    <property type="match status" value="1"/>
</dbReference>
<protein>
    <submittedName>
        <fullName evidence="4">DNA-binding transcriptional MerR regulator</fullName>
    </submittedName>
</protein>
<evidence type="ECO:0000256" key="2">
    <source>
        <dbReference type="SAM" id="Coils"/>
    </source>
</evidence>
<sequence length="251" mass="28616">MERSIQDVARLTGTTSRTLRHYDSIGLLTPSRIGQNGYRYYDGHALVILQRILLLRQLGLGLDSIATIIAGERDDAEALQTHLRWLETQRERLNRQIRAVEHTLSTLTTGEKLMAEDMFDGFDHTDYREETEERWGADRYAASDAWWRALTDAERKEFLTEQVRIQDEFGTAQAAGHAPESVEAQAVAARQCAWIARSARGSGMKMTQEYVIGLGEMYVADPRFRKSYTRHSPQGAEYVRDALRVYAETSL</sequence>
<dbReference type="InterPro" id="IPR012925">
    <property type="entry name" value="TipAS_dom"/>
</dbReference>
<evidence type="ECO:0000313" key="4">
    <source>
        <dbReference type="EMBL" id="TQM63224.1"/>
    </source>
</evidence>
<dbReference type="SMART" id="SM00422">
    <property type="entry name" value="HTH_MERR"/>
    <property type="match status" value="1"/>
</dbReference>
<dbReference type="PANTHER" id="PTHR30204">
    <property type="entry name" value="REDOX-CYCLING DRUG-SENSING TRANSCRIPTIONAL ACTIVATOR SOXR"/>
    <property type="match status" value="1"/>
</dbReference>
<organism evidence="4 5">
    <name type="scientific">Klugiella xanthotipulae</name>
    <dbReference type="NCBI Taxonomy" id="244735"/>
    <lineage>
        <taxon>Bacteria</taxon>
        <taxon>Bacillati</taxon>
        <taxon>Actinomycetota</taxon>
        <taxon>Actinomycetes</taxon>
        <taxon>Micrococcales</taxon>
        <taxon>Microbacteriaceae</taxon>
        <taxon>Klugiella</taxon>
    </lineage>
</organism>
<dbReference type="PANTHER" id="PTHR30204:SF97">
    <property type="entry name" value="MERR FAMILY REGULATORY PROTEIN"/>
    <property type="match status" value="1"/>
</dbReference>
<evidence type="ECO:0000313" key="5">
    <source>
        <dbReference type="Proteomes" id="UP000318331"/>
    </source>
</evidence>
<dbReference type="SUPFAM" id="SSF89082">
    <property type="entry name" value="Antibiotic binding domain of TipA-like multidrug resistance regulators"/>
    <property type="match status" value="1"/>
</dbReference>
<evidence type="ECO:0000256" key="1">
    <source>
        <dbReference type="ARBA" id="ARBA00023125"/>
    </source>
</evidence>
<keyword evidence="5" id="KW-1185">Reference proteome</keyword>
<reference evidence="4 5" key="1">
    <citation type="submission" date="2019-06" db="EMBL/GenBank/DDBJ databases">
        <title>Sequencing the genomes of 1000 actinobacteria strains.</title>
        <authorList>
            <person name="Klenk H.-P."/>
        </authorList>
    </citation>
    <scope>NUCLEOTIDE SEQUENCE [LARGE SCALE GENOMIC DNA]</scope>
    <source>
        <strain evidence="4 5">DSM 18031</strain>
    </source>
</reference>
<dbReference type="GO" id="GO:0003677">
    <property type="term" value="F:DNA binding"/>
    <property type="evidence" value="ECO:0007669"/>
    <property type="project" value="UniProtKB-KW"/>
</dbReference>
<accession>A0A543HXZ7</accession>
<dbReference type="InterPro" id="IPR036244">
    <property type="entry name" value="TipA-like_antibiotic-bd"/>
</dbReference>
<dbReference type="InterPro" id="IPR047057">
    <property type="entry name" value="MerR_fam"/>
</dbReference>
<dbReference type="InterPro" id="IPR000551">
    <property type="entry name" value="MerR-type_HTH_dom"/>
</dbReference>
<dbReference type="Pfam" id="PF07739">
    <property type="entry name" value="TipAS"/>
    <property type="match status" value="1"/>
</dbReference>
<dbReference type="SUPFAM" id="SSF46955">
    <property type="entry name" value="Putative DNA-binding domain"/>
    <property type="match status" value="1"/>
</dbReference>
<dbReference type="CDD" id="cd01106">
    <property type="entry name" value="HTH_TipAL-Mta"/>
    <property type="match status" value="1"/>
</dbReference>
<dbReference type="EMBL" id="VFPN01000002">
    <property type="protein sequence ID" value="TQM63224.1"/>
    <property type="molecule type" value="Genomic_DNA"/>
</dbReference>
<proteinExistence type="predicted"/>
<dbReference type="Gene3D" id="1.10.490.50">
    <property type="entry name" value="Antibiotic binding domain of TipA-like multidrug resistance regulators"/>
    <property type="match status" value="1"/>
</dbReference>
<evidence type="ECO:0000259" key="3">
    <source>
        <dbReference type="PROSITE" id="PS50937"/>
    </source>
</evidence>
<dbReference type="OrthoDB" id="9809391at2"/>
<comment type="caution">
    <text evidence="4">The sequence shown here is derived from an EMBL/GenBank/DDBJ whole genome shotgun (WGS) entry which is preliminary data.</text>
</comment>
<dbReference type="RefSeq" id="WP_141917209.1">
    <property type="nucleotide sequence ID" value="NZ_BAAAYS010000021.1"/>
</dbReference>
<dbReference type="PROSITE" id="PS50937">
    <property type="entry name" value="HTH_MERR_2"/>
    <property type="match status" value="1"/>
</dbReference>
<dbReference type="AlphaFoldDB" id="A0A543HXZ7"/>
<dbReference type="Pfam" id="PF13411">
    <property type="entry name" value="MerR_1"/>
    <property type="match status" value="1"/>
</dbReference>
<keyword evidence="1 4" id="KW-0238">DNA-binding</keyword>
<feature type="coiled-coil region" evidence="2">
    <location>
        <begin position="76"/>
        <end position="103"/>
    </location>
</feature>
<keyword evidence="2" id="KW-0175">Coiled coil</keyword>
<dbReference type="InterPro" id="IPR009061">
    <property type="entry name" value="DNA-bd_dom_put_sf"/>
</dbReference>
<feature type="domain" description="HTH merR-type" evidence="3">
    <location>
        <begin position="1"/>
        <end position="71"/>
    </location>
</feature>
<gene>
    <name evidence="4" type="ORF">FB466_1480</name>
</gene>
<name>A0A543HXZ7_9MICO</name>
<dbReference type="GO" id="GO:0003700">
    <property type="term" value="F:DNA-binding transcription factor activity"/>
    <property type="evidence" value="ECO:0007669"/>
    <property type="project" value="InterPro"/>
</dbReference>
<dbReference type="Proteomes" id="UP000318331">
    <property type="component" value="Unassembled WGS sequence"/>
</dbReference>